<organism evidence="3 4">
    <name type="scientific">Botrimarina colliarenosi</name>
    <dbReference type="NCBI Taxonomy" id="2528001"/>
    <lineage>
        <taxon>Bacteria</taxon>
        <taxon>Pseudomonadati</taxon>
        <taxon>Planctomycetota</taxon>
        <taxon>Planctomycetia</taxon>
        <taxon>Pirellulales</taxon>
        <taxon>Lacipirellulaceae</taxon>
        <taxon>Botrimarina</taxon>
    </lineage>
</organism>
<protein>
    <submittedName>
        <fullName evidence="3">Thiol-disulfide oxidoreductase ResA</fullName>
    </submittedName>
</protein>
<dbReference type="PROSITE" id="PS51352">
    <property type="entry name" value="THIOREDOXIN_2"/>
    <property type="match status" value="1"/>
</dbReference>
<dbReference type="Gene3D" id="3.80.10.10">
    <property type="entry name" value="Ribonuclease Inhibitor"/>
    <property type="match status" value="5"/>
</dbReference>
<evidence type="ECO:0000256" key="1">
    <source>
        <dbReference type="SAM" id="SignalP"/>
    </source>
</evidence>
<dbReference type="OrthoDB" id="288837at2"/>
<name>A0A5C6AIY3_9BACT</name>
<comment type="caution">
    <text evidence="3">The sequence shown here is derived from an EMBL/GenBank/DDBJ whole genome shotgun (WGS) entry which is preliminary data.</text>
</comment>
<dbReference type="Proteomes" id="UP000317421">
    <property type="component" value="Unassembled WGS sequence"/>
</dbReference>
<dbReference type="Pfam" id="PF13516">
    <property type="entry name" value="LRR_6"/>
    <property type="match status" value="2"/>
</dbReference>
<dbReference type="GO" id="GO:0031146">
    <property type="term" value="P:SCF-dependent proteasomal ubiquitin-dependent protein catabolic process"/>
    <property type="evidence" value="ECO:0007669"/>
    <property type="project" value="TreeGrafter"/>
</dbReference>
<feature type="domain" description="Thioredoxin" evidence="2">
    <location>
        <begin position="617"/>
        <end position="757"/>
    </location>
</feature>
<dbReference type="Pfam" id="PF00578">
    <property type="entry name" value="AhpC-TSA"/>
    <property type="match status" value="1"/>
</dbReference>
<dbReference type="AlphaFoldDB" id="A0A5C6AIY3"/>
<dbReference type="PANTHER" id="PTHR13318">
    <property type="entry name" value="PARTNER OF PAIRED, ISOFORM B-RELATED"/>
    <property type="match status" value="1"/>
</dbReference>
<dbReference type="SMART" id="SM00368">
    <property type="entry name" value="LRR_RI"/>
    <property type="match status" value="4"/>
</dbReference>
<dbReference type="RefSeq" id="WP_146442530.1">
    <property type="nucleotide sequence ID" value="NZ_SJPR01000001.1"/>
</dbReference>
<feature type="signal peptide" evidence="1">
    <location>
        <begin position="1"/>
        <end position="21"/>
    </location>
</feature>
<evidence type="ECO:0000259" key="2">
    <source>
        <dbReference type="PROSITE" id="PS51352"/>
    </source>
</evidence>
<evidence type="ECO:0000313" key="3">
    <source>
        <dbReference type="EMBL" id="TWT99579.1"/>
    </source>
</evidence>
<sequence length="757" mass="81817" precursor="true">MARLMVLVMAGTLWMAPASTGAVTLSFPESTVGQVETQPAPEGGFGYDLYGGALYKGWSAPVPAAGEVEVPEGHVVRLKLSQAGAADLAWVDRLPADAIAVLNAYGLPLNDDDVRRLSRLTGLRGLEIGGAKVTSKGLASLRQLTALQYLQVANTAIGDEGMANLASLPQLESVLLYATQVTDKGLIALAKSKSLKAVYLGQTAITDMGVGALCERVGLKALSVLAGNPEFRGEEPCPAITDAVVEALLTQASLEHLDLSGSEITDDGLRRLSEGLPAMRRLVIDHTKVTAKGVRHVANFKALENLRCYGIEVGDESAKSMSQLKELRQLSGDIALTDAGVQSLGALLHLESIGLKDQGITDASMPVLAAMPGLKDLRLQYTAVSDEGFEKLAGLKALERIQLTGGKLTTRCVDTLATMPVLKRVGLMNIDARVDGEPTWKGIDGLCSLEEELWLCFCPALSPEDFAEFSEFTKLKQLRIESGFQSSASRPLTDEDVSHLRDLNALEYVELTSTVTTDESIEVLAQLPRLRALNLSCLATDDGLKPLASAPALERLTIASPDITDDALQRLPKLSKTLRSAQRRPFQLESAPVSRAHSGADGFWRNYDVGERDELDSLEGKPAPEIAATQWLNSGEADALEDFRGKVVLVDFWGTWCGPCIQLLPEIRRLHDEYADRGLVVIGVHSTKDADKAEEYVESNRLNWPIAVDKDEQTEKAFAVRNWPTCFLIDRQGKMRVAAIYKGDLEAAIQTLLAEKP</sequence>
<reference evidence="3 4" key="1">
    <citation type="submission" date="2019-02" db="EMBL/GenBank/DDBJ databases">
        <title>Deep-cultivation of Planctomycetes and their phenomic and genomic characterization uncovers novel biology.</title>
        <authorList>
            <person name="Wiegand S."/>
            <person name="Jogler M."/>
            <person name="Boedeker C."/>
            <person name="Pinto D."/>
            <person name="Vollmers J."/>
            <person name="Rivas-Marin E."/>
            <person name="Kohn T."/>
            <person name="Peeters S.H."/>
            <person name="Heuer A."/>
            <person name="Rast P."/>
            <person name="Oberbeckmann S."/>
            <person name="Bunk B."/>
            <person name="Jeske O."/>
            <person name="Meyerdierks A."/>
            <person name="Storesund J.E."/>
            <person name="Kallscheuer N."/>
            <person name="Luecker S."/>
            <person name="Lage O.M."/>
            <person name="Pohl T."/>
            <person name="Merkel B.J."/>
            <person name="Hornburger P."/>
            <person name="Mueller R.-W."/>
            <person name="Bruemmer F."/>
            <person name="Labrenz M."/>
            <person name="Spormann A.M."/>
            <person name="Op Den Camp H."/>
            <person name="Overmann J."/>
            <person name="Amann R."/>
            <person name="Jetten M.S.M."/>
            <person name="Mascher T."/>
            <person name="Medema M.H."/>
            <person name="Devos D.P."/>
            <person name="Kaster A.-K."/>
            <person name="Ovreas L."/>
            <person name="Rohde M."/>
            <person name="Galperin M.Y."/>
            <person name="Jogler C."/>
        </authorList>
    </citation>
    <scope>NUCLEOTIDE SEQUENCE [LARGE SCALE GENOMIC DNA]</scope>
    <source>
        <strain evidence="3 4">Pla108</strain>
    </source>
</reference>
<dbReference type="InterPro" id="IPR001611">
    <property type="entry name" value="Leu-rich_rpt"/>
</dbReference>
<proteinExistence type="predicted"/>
<accession>A0A5C6AIY3</accession>
<dbReference type="Gene3D" id="3.40.30.10">
    <property type="entry name" value="Glutaredoxin"/>
    <property type="match status" value="1"/>
</dbReference>
<dbReference type="InterPro" id="IPR013766">
    <property type="entry name" value="Thioredoxin_domain"/>
</dbReference>
<keyword evidence="4" id="KW-1185">Reference proteome</keyword>
<dbReference type="InterPro" id="IPR036249">
    <property type="entry name" value="Thioredoxin-like_sf"/>
</dbReference>
<dbReference type="GO" id="GO:0019005">
    <property type="term" value="C:SCF ubiquitin ligase complex"/>
    <property type="evidence" value="ECO:0007669"/>
    <property type="project" value="TreeGrafter"/>
</dbReference>
<gene>
    <name evidence="3" type="primary">resA_2</name>
    <name evidence="3" type="ORF">Pla108_05220</name>
</gene>
<dbReference type="SUPFAM" id="SSF52047">
    <property type="entry name" value="RNI-like"/>
    <property type="match status" value="1"/>
</dbReference>
<dbReference type="EMBL" id="SJPR01000001">
    <property type="protein sequence ID" value="TWT99579.1"/>
    <property type="molecule type" value="Genomic_DNA"/>
</dbReference>
<dbReference type="SUPFAM" id="SSF52058">
    <property type="entry name" value="L domain-like"/>
    <property type="match status" value="1"/>
</dbReference>
<dbReference type="SMART" id="SM00367">
    <property type="entry name" value="LRR_CC"/>
    <property type="match status" value="6"/>
</dbReference>
<dbReference type="GO" id="GO:0016491">
    <property type="term" value="F:oxidoreductase activity"/>
    <property type="evidence" value="ECO:0007669"/>
    <property type="project" value="InterPro"/>
</dbReference>
<dbReference type="InterPro" id="IPR032675">
    <property type="entry name" value="LRR_dom_sf"/>
</dbReference>
<dbReference type="InterPro" id="IPR000866">
    <property type="entry name" value="AhpC/TSA"/>
</dbReference>
<evidence type="ECO:0000313" key="4">
    <source>
        <dbReference type="Proteomes" id="UP000317421"/>
    </source>
</evidence>
<dbReference type="GO" id="GO:0016209">
    <property type="term" value="F:antioxidant activity"/>
    <property type="evidence" value="ECO:0007669"/>
    <property type="project" value="InterPro"/>
</dbReference>
<dbReference type="InterPro" id="IPR006553">
    <property type="entry name" value="Leu-rich_rpt_Cys-con_subtyp"/>
</dbReference>
<keyword evidence="1" id="KW-0732">Signal</keyword>
<feature type="chain" id="PRO_5022886441" evidence="1">
    <location>
        <begin position="22"/>
        <end position="757"/>
    </location>
</feature>
<dbReference type="SUPFAM" id="SSF52833">
    <property type="entry name" value="Thioredoxin-like"/>
    <property type="match status" value="1"/>
</dbReference>